<dbReference type="OrthoDB" id="3929105at2759"/>
<organism evidence="1 2">
    <name type="scientific">Salinomyces thailandicus</name>
    <dbReference type="NCBI Taxonomy" id="706561"/>
    <lineage>
        <taxon>Eukaryota</taxon>
        <taxon>Fungi</taxon>
        <taxon>Dikarya</taxon>
        <taxon>Ascomycota</taxon>
        <taxon>Pezizomycotina</taxon>
        <taxon>Dothideomycetes</taxon>
        <taxon>Dothideomycetidae</taxon>
        <taxon>Mycosphaerellales</taxon>
        <taxon>Teratosphaeriaceae</taxon>
        <taxon>Salinomyces</taxon>
    </lineage>
</organism>
<reference evidence="1 2" key="1">
    <citation type="submission" date="2017-03" db="EMBL/GenBank/DDBJ databases">
        <title>Genomes of endolithic fungi from Antarctica.</title>
        <authorList>
            <person name="Coleine C."/>
            <person name="Masonjones S."/>
            <person name="Stajich J.E."/>
        </authorList>
    </citation>
    <scope>NUCLEOTIDE SEQUENCE [LARGE SCALE GENOMIC DNA]</scope>
    <source>
        <strain evidence="1 2">CCFEE 6315</strain>
    </source>
</reference>
<name>A0A4U0TYV8_9PEZI</name>
<gene>
    <name evidence="1" type="ORF">B0A50_04459</name>
</gene>
<dbReference type="EMBL" id="NAJL01000022">
    <property type="protein sequence ID" value="TKA27627.1"/>
    <property type="molecule type" value="Genomic_DNA"/>
</dbReference>
<keyword evidence="2" id="KW-1185">Reference proteome</keyword>
<dbReference type="Proteomes" id="UP000308549">
    <property type="component" value="Unassembled WGS sequence"/>
</dbReference>
<protein>
    <submittedName>
        <fullName evidence="1">Uncharacterized protein</fullName>
    </submittedName>
</protein>
<comment type="caution">
    <text evidence="1">The sequence shown here is derived from an EMBL/GenBank/DDBJ whole genome shotgun (WGS) entry which is preliminary data.</text>
</comment>
<dbReference type="AlphaFoldDB" id="A0A4U0TYV8"/>
<accession>A0A4U0TYV8</accession>
<proteinExistence type="predicted"/>
<sequence length="167" mass="17646">MSQNPVLKFKLAANPAPFIQKACSDAAHIADSSSKYTCTEEKGVLVFKNATFAIVHTTPVTAPGYSIYYATHETRAMIKKAKATFLMSAMPSSSACGIECSEDKAPPAALADYVELSAAVKTGKLAKGEGSCHGEAVGEGSEWEIFELDEGLSDDEWEDIGECGALA</sequence>
<evidence type="ECO:0000313" key="2">
    <source>
        <dbReference type="Proteomes" id="UP000308549"/>
    </source>
</evidence>
<evidence type="ECO:0000313" key="1">
    <source>
        <dbReference type="EMBL" id="TKA27627.1"/>
    </source>
</evidence>